<dbReference type="SUPFAM" id="SSF52540">
    <property type="entry name" value="P-loop containing nucleoside triphosphate hydrolases"/>
    <property type="match status" value="1"/>
</dbReference>
<protein>
    <recommendedName>
        <fullName evidence="2">Nephrocystin 3-like N-terminal domain-containing protein</fullName>
    </recommendedName>
</protein>
<sequence>MARALKHHSSVESSLENNVRAILKHVSSAAVNSSGKRWQEDLRYDMVQMIYSSQKTVSDLGGDNDTIILSPETCDKLQNTVISTLRYAGMEDRTNNITATYEKTFQWALQREQSDMQKWDNLPYCLENSSQMYWITGKAGSGKSTLMKFPPGDASSVQVMDARIITPSRWEAVTILGAHRQMQTWSEADLKSSLLLAVRSLTQAGIYVSFFIDGLDEFSGRPKELISLVCELLEIDVRVKVFVASRPWVDLQDAFQSQPSLKLEDLTYKDVKDYDTGRFAGYAAFSNLRRCNLAFANQLVGNIVSKASGVCLWVKLVIDSLLAGISYGDRIEDLQRRLDFLPSDLETLYDRMLKDWILSIMCMQLK</sequence>
<accession>A0A8H3I5H7</accession>
<dbReference type="PANTHER" id="PTHR10039">
    <property type="entry name" value="AMELOGENIN"/>
    <property type="match status" value="1"/>
</dbReference>
<gene>
    <name evidence="3" type="ORF">GOMPHAMPRED_003224</name>
</gene>
<dbReference type="InterPro" id="IPR027417">
    <property type="entry name" value="P-loop_NTPase"/>
</dbReference>
<dbReference type="PANTHER" id="PTHR10039:SF5">
    <property type="entry name" value="NACHT DOMAIN-CONTAINING PROTEIN"/>
    <property type="match status" value="1"/>
</dbReference>
<dbReference type="InterPro" id="IPR056884">
    <property type="entry name" value="NPHP3-like_N"/>
</dbReference>
<dbReference type="AlphaFoldDB" id="A0A8H3I5H7"/>
<organism evidence="3 4">
    <name type="scientific">Gomphillus americanus</name>
    <dbReference type="NCBI Taxonomy" id="1940652"/>
    <lineage>
        <taxon>Eukaryota</taxon>
        <taxon>Fungi</taxon>
        <taxon>Dikarya</taxon>
        <taxon>Ascomycota</taxon>
        <taxon>Pezizomycotina</taxon>
        <taxon>Lecanoromycetes</taxon>
        <taxon>OSLEUM clade</taxon>
        <taxon>Ostropomycetidae</taxon>
        <taxon>Ostropales</taxon>
        <taxon>Graphidaceae</taxon>
        <taxon>Gomphilloideae</taxon>
        <taxon>Gomphillus</taxon>
    </lineage>
</organism>
<comment type="caution">
    <text evidence="3">The sequence shown here is derived from an EMBL/GenBank/DDBJ whole genome shotgun (WGS) entry which is preliminary data.</text>
</comment>
<dbReference type="Proteomes" id="UP000664169">
    <property type="component" value="Unassembled WGS sequence"/>
</dbReference>
<keyword evidence="1" id="KW-0677">Repeat</keyword>
<evidence type="ECO:0000256" key="1">
    <source>
        <dbReference type="ARBA" id="ARBA00022737"/>
    </source>
</evidence>
<feature type="domain" description="Nephrocystin 3-like N-terminal" evidence="2">
    <location>
        <begin position="104"/>
        <end position="149"/>
    </location>
</feature>
<dbReference type="Pfam" id="PF24883">
    <property type="entry name" value="NPHP3_N"/>
    <property type="match status" value="1"/>
</dbReference>
<evidence type="ECO:0000313" key="4">
    <source>
        <dbReference type="Proteomes" id="UP000664169"/>
    </source>
</evidence>
<reference evidence="3" key="1">
    <citation type="submission" date="2021-03" db="EMBL/GenBank/DDBJ databases">
        <authorList>
            <person name="Tagirdzhanova G."/>
        </authorList>
    </citation>
    <scope>NUCLEOTIDE SEQUENCE</scope>
</reference>
<name>A0A8H3I5H7_9LECA</name>
<dbReference type="OrthoDB" id="443402at2759"/>
<evidence type="ECO:0000259" key="2">
    <source>
        <dbReference type="Pfam" id="PF24883"/>
    </source>
</evidence>
<proteinExistence type="predicted"/>
<dbReference type="EMBL" id="CAJPDQ010000002">
    <property type="protein sequence ID" value="CAF9905498.1"/>
    <property type="molecule type" value="Genomic_DNA"/>
</dbReference>
<keyword evidence="4" id="KW-1185">Reference proteome</keyword>
<evidence type="ECO:0000313" key="3">
    <source>
        <dbReference type="EMBL" id="CAF9905498.1"/>
    </source>
</evidence>